<gene>
    <name evidence="5" type="ORF">ACFOY1_11205</name>
</gene>
<keyword evidence="3" id="KW-0460">Magnesium</keyword>
<reference evidence="6" key="1">
    <citation type="journal article" date="2019" name="Int. J. Syst. Evol. Microbiol.">
        <title>The Global Catalogue of Microorganisms (GCM) 10K type strain sequencing project: providing services to taxonomists for standard genome sequencing and annotation.</title>
        <authorList>
            <consortium name="The Broad Institute Genomics Platform"/>
            <consortium name="The Broad Institute Genome Sequencing Center for Infectious Disease"/>
            <person name="Wu L."/>
            <person name="Ma J."/>
        </authorList>
    </citation>
    <scope>NUCLEOTIDE SEQUENCE [LARGE SCALE GENOMIC DNA]</scope>
    <source>
        <strain evidence="6">LMG 24813</strain>
    </source>
</reference>
<keyword evidence="6" id="KW-1185">Reference proteome</keyword>
<proteinExistence type="predicted"/>
<feature type="domain" description="HpcH/HpaI aldolase/citrate lyase" evidence="4">
    <location>
        <begin position="2"/>
        <end position="221"/>
    </location>
</feature>
<accession>A0ABV8P1D3</accession>
<protein>
    <submittedName>
        <fullName evidence="5">HpcH/HpaI aldolase/citrate lyase family protein</fullName>
    </submittedName>
</protein>
<evidence type="ECO:0000313" key="5">
    <source>
        <dbReference type="EMBL" id="MFC4201522.1"/>
    </source>
</evidence>
<dbReference type="Proteomes" id="UP001595848">
    <property type="component" value="Unassembled WGS sequence"/>
</dbReference>
<dbReference type="RefSeq" id="WP_217963124.1">
    <property type="nucleotide sequence ID" value="NZ_JAHTBN010000002.1"/>
</dbReference>
<organism evidence="5 6">
    <name type="scientific">Candidimonas humi</name>
    <dbReference type="NCBI Taxonomy" id="683355"/>
    <lineage>
        <taxon>Bacteria</taxon>
        <taxon>Pseudomonadati</taxon>
        <taxon>Pseudomonadota</taxon>
        <taxon>Betaproteobacteria</taxon>
        <taxon>Burkholderiales</taxon>
        <taxon>Alcaligenaceae</taxon>
        <taxon>Candidimonas</taxon>
    </lineage>
</organism>
<name>A0ABV8P1D3_9BURK</name>
<dbReference type="PIRSF" id="PIRSF015582">
    <property type="entry name" value="Cit_lyase_B"/>
    <property type="match status" value="1"/>
</dbReference>
<comment type="caution">
    <text evidence="5">The sequence shown here is derived from an EMBL/GenBank/DDBJ whole genome shotgun (WGS) entry which is preliminary data.</text>
</comment>
<evidence type="ECO:0000259" key="4">
    <source>
        <dbReference type="Pfam" id="PF03328"/>
    </source>
</evidence>
<dbReference type="PANTHER" id="PTHR32308:SF10">
    <property type="entry name" value="CITRATE LYASE SUBUNIT BETA"/>
    <property type="match status" value="1"/>
</dbReference>
<dbReference type="InterPro" id="IPR005000">
    <property type="entry name" value="Aldolase/citrate-lyase_domain"/>
</dbReference>
<evidence type="ECO:0000256" key="1">
    <source>
        <dbReference type="ARBA" id="ARBA00001946"/>
    </source>
</evidence>
<dbReference type="InterPro" id="IPR011206">
    <property type="entry name" value="Citrate_lyase_beta/mcl1/mcl2"/>
</dbReference>
<dbReference type="PANTHER" id="PTHR32308">
    <property type="entry name" value="LYASE BETA SUBUNIT, PUTATIVE (AFU_ORTHOLOGUE AFUA_4G13030)-RELATED"/>
    <property type="match status" value="1"/>
</dbReference>
<sequence>MRSKLFVPASRPELFEKALASQADAISFDLEDSVLESRKDYARDELAKFLDGAAAAATGKTLIVRINAMDTPHFAADLQACCHGAVQVINVPKIESPQHVLDFLGQLQQLEHARSLPGAISLLANIETPRSLHDAAAIAASHERVCGLQLGLGDLFEPLGIRRYDAANVHAVMYELRMAAAAGGVYAYDSAYADAANVDGYRAEAQMARGLGFLGKTCIHPRQVAIANEVFCPTQQEIEWARKVADAAEANEQNGAFLLEGKMIDVPFVLRAREVLRQADKYAPAP</sequence>
<comment type="cofactor">
    <cofactor evidence="1">
        <name>Mg(2+)</name>
        <dbReference type="ChEBI" id="CHEBI:18420"/>
    </cofactor>
</comment>
<evidence type="ECO:0000256" key="3">
    <source>
        <dbReference type="ARBA" id="ARBA00022842"/>
    </source>
</evidence>
<dbReference type="GO" id="GO:0016829">
    <property type="term" value="F:lyase activity"/>
    <property type="evidence" value="ECO:0007669"/>
    <property type="project" value="UniProtKB-KW"/>
</dbReference>
<evidence type="ECO:0000313" key="6">
    <source>
        <dbReference type="Proteomes" id="UP001595848"/>
    </source>
</evidence>
<dbReference type="EMBL" id="JBHSBV010000003">
    <property type="protein sequence ID" value="MFC4201522.1"/>
    <property type="molecule type" value="Genomic_DNA"/>
</dbReference>
<keyword evidence="5" id="KW-0456">Lyase</keyword>
<dbReference type="Pfam" id="PF03328">
    <property type="entry name" value="HpcH_HpaI"/>
    <property type="match status" value="1"/>
</dbReference>
<keyword evidence="2" id="KW-0479">Metal-binding</keyword>
<evidence type="ECO:0000256" key="2">
    <source>
        <dbReference type="ARBA" id="ARBA00022723"/>
    </source>
</evidence>